<keyword evidence="3" id="KW-1185">Reference proteome</keyword>
<keyword evidence="1" id="KW-0732">Signal</keyword>
<gene>
    <name evidence="2" type="ORF">KEG57_09015</name>
</gene>
<dbReference type="RefSeq" id="WP_272417671.1">
    <property type="nucleotide sequence ID" value="NZ_JAGTJJ010000002.1"/>
</dbReference>
<feature type="signal peptide" evidence="1">
    <location>
        <begin position="1"/>
        <end position="19"/>
    </location>
</feature>
<feature type="chain" id="PRO_5040769218" description="Lipoprotein" evidence="1">
    <location>
        <begin position="20"/>
        <end position="346"/>
    </location>
</feature>
<name>A0A9X4AQ19_9BACT</name>
<evidence type="ECO:0000313" key="3">
    <source>
        <dbReference type="Proteomes" id="UP001151081"/>
    </source>
</evidence>
<sequence length="346" mass="34579">MLHRNAIVLASVLAGFVLACGPEATNGAGGSGGAGGTGGAGGAGGGGTAKDPAGPKDPDAALKAAILMGSCIPDGGIETILWDMYSERGGSPNKLQVRDYTKCLASKTNGCKGVEECLGLKVDLSGPCMPTCTGNVFKGCDDQLAFMGDCSVLGLTCSATQGCVDTSVTAGPACSYDTFVETCQDGVPRVCDDEVETNGPRCADYGLACKDLQFGGVGCAGTGATCQSGTESGLGIYYDSGLGCDGPELRACINGGEQAVDCGTLANGLTCQTSGESSFCGFAGECDPTLGADATCEGDSVVVCNAGRIDKVDCKTLGFTGCNATWGRCSPSIYDQFPAPQPPPEP</sequence>
<comment type="caution">
    <text evidence="2">The sequence shown here is derived from an EMBL/GenBank/DDBJ whole genome shotgun (WGS) entry which is preliminary data.</text>
</comment>
<evidence type="ECO:0000313" key="2">
    <source>
        <dbReference type="EMBL" id="MDC3980633.1"/>
    </source>
</evidence>
<protein>
    <recommendedName>
        <fullName evidence="4">Lipoprotein</fullName>
    </recommendedName>
</protein>
<dbReference type="EMBL" id="JAGTJJ010000002">
    <property type="protein sequence ID" value="MDC3980633.1"/>
    <property type="molecule type" value="Genomic_DNA"/>
</dbReference>
<organism evidence="2 3">
    <name type="scientific">Polyangium jinanense</name>
    <dbReference type="NCBI Taxonomy" id="2829994"/>
    <lineage>
        <taxon>Bacteria</taxon>
        <taxon>Pseudomonadati</taxon>
        <taxon>Myxococcota</taxon>
        <taxon>Polyangia</taxon>
        <taxon>Polyangiales</taxon>
        <taxon>Polyangiaceae</taxon>
        <taxon>Polyangium</taxon>
    </lineage>
</organism>
<dbReference type="Proteomes" id="UP001151081">
    <property type="component" value="Unassembled WGS sequence"/>
</dbReference>
<evidence type="ECO:0000256" key="1">
    <source>
        <dbReference type="SAM" id="SignalP"/>
    </source>
</evidence>
<proteinExistence type="predicted"/>
<accession>A0A9X4AQ19</accession>
<evidence type="ECO:0008006" key="4">
    <source>
        <dbReference type="Google" id="ProtNLM"/>
    </source>
</evidence>
<dbReference type="PROSITE" id="PS51257">
    <property type="entry name" value="PROKAR_LIPOPROTEIN"/>
    <property type="match status" value="1"/>
</dbReference>
<dbReference type="AlphaFoldDB" id="A0A9X4AQ19"/>
<reference evidence="2 3" key="1">
    <citation type="submission" date="2021-04" db="EMBL/GenBank/DDBJ databases">
        <title>Genome analysis of Polyangium sp.</title>
        <authorList>
            <person name="Li Y."/>
            <person name="Wang J."/>
        </authorList>
    </citation>
    <scope>NUCLEOTIDE SEQUENCE [LARGE SCALE GENOMIC DNA]</scope>
    <source>
        <strain evidence="2 3">SDU14</strain>
    </source>
</reference>